<feature type="transmembrane region" description="Helical" evidence="14">
    <location>
        <begin position="203"/>
        <end position="222"/>
    </location>
</feature>
<dbReference type="PROSITE" id="PS00668">
    <property type="entry name" value="COMPLEX1_ND1_2"/>
    <property type="match status" value="1"/>
</dbReference>
<keyword evidence="7" id="KW-0999">Mitochondrion inner membrane</keyword>
<feature type="transmembrane region" description="Helical" evidence="14">
    <location>
        <begin position="28"/>
        <end position="51"/>
    </location>
</feature>
<evidence type="ECO:0000256" key="8">
    <source>
        <dbReference type="ARBA" id="ARBA00022989"/>
    </source>
</evidence>
<dbReference type="GO" id="GO:0009060">
    <property type="term" value="P:aerobic respiration"/>
    <property type="evidence" value="ECO:0007669"/>
    <property type="project" value="TreeGrafter"/>
</dbReference>
<evidence type="ECO:0000256" key="6">
    <source>
        <dbReference type="ARBA" id="ARBA00022692"/>
    </source>
</evidence>
<dbReference type="EC" id="7.1.1.2" evidence="13"/>
<accession>A0A0A6ZL18</accession>
<organism evidence="15">
    <name type="scientific">Homolobus sp. QL-2013</name>
    <dbReference type="NCBI Taxonomy" id="1421595"/>
    <lineage>
        <taxon>Eukaryota</taxon>
        <taxon>Metazoa</taxon>
        <taxon>Ecdysozoa</taxon>
        <taxon>Arthropoda</taxon>
        <taxon>Hexapoda</taxon>
        <taxon>Insecta</taxon>
        <taxon>Pterygota</taxon>
        <taxon>Neoptera</taxon>
        <taxon>Endopterygota</taxon>
        <taxon>Hymenoptera</taxon>
        <taxon>Apocrita</taxon>
        <taxon>Ichneumonoidea</taxon>
        <taxon>Braconidae</taxon>
        <taxon>Homolobinae</taxon>
        <taxon>Homolobus</taxon>
    </lineage>
</organism>
<protein>
    <recommendedName>
        <fullName evidence="4 13">NADH-ubiquinone oxidoreductase chain 1</fullName>
        <ecNumber evidence="13">7.1.1.2</ecNumber>
    </recommendedName>
</protein>
<evidence type="ECO:0000256" key="3">
    <source>
        <dbReference type="ARBA" id="ARBA00010535"/>
    </source>
</evidence>
<evidence type="ECO:0000256" key="1">
    <source>
        <dbReference type="ARBA" id="ARBA00003257"/>
    </source>
</evidence>
<feature type="transmembrane region" description="Helical" evidence="14">
    <location>
        <begin position="251"/>
        <end position="273"/>
    </location>
</feature>
<dbReference type="PANTHER" id="PTHR11432">
    <property type="entry name" value="NADH DEHYDROGENASE SUBUNIT 1"/>
    <property type="match status" value="1"/>
</dbReference>
<feature type="transmembrane region" description="Helical" evidence="14">
    <location>
        <begin position="100"/>
        <end position="120"/>
    </location>
</feature>
<feature type="transmembrane region" description="Helical" evidence="14">
    <location>
        <begin position="307"/>
        <end position="328"/>
    </location>
</feature>
<name>A0A0A6ZL18_9HYME</name>
<evidence type="ECO:0000256" key="11">
    <source>
        <dbReference type="ARBA" id="ARBA00023136"/>
    </source>
</evidence>
<keyword evidence="10 13" id="KW-0496">Mitochondrion</keyword>
<dbReference type="InterPro" id="IPR001694">
    <property type="entry name" value="NADH_UbQ_OxRdtase_su1/FPO"/>
</dbReference>
<dbReference type="AlphaFoldDB" id="A0A0A6ZL18"/>
<evidence type="ECO:0000256" key="2">
    <source>
        <dbReference type="ARBA" id="ARBA00004448"/>
    </source>
</evidence>
<reference evidence="15" key="1">
    <citation type="submission" date="2013-07" db="EMBL/GenBank/DDBJ databases">
        <title>The comparative mitochondrial genomes from Braconidae subfamilies and the phylogeny of the Hymenoptera.</title>
        <authorList>
            <person name="Li Q."/>
            <person name="Wei S.J."/>
            <person name="Chen X.X."/>
        </authorList>
    </citation>
    <scope>NUCLEOTIDE SEQUENCE</scope>
</reference>
<evidence type="ECO:0000256" key="9">
    <source>
        <dbReference type="ARBA" id="ARBA00023075"/>
    </source>
</evidence>
<feature type="transmembrane region" description="Helical" evidence="14">
    <location>
        <begin position="171"/>
        <end position="191"/>
    </location>
</feature>
<comment type="subcellular location">
    <subcellularLocation>
        <location evidence="2 12">Mitochondrion inner membrane</location>
        <topology evidence="2 12">Multi-pass membrane protein</topology>
    </subcellularLocation>
</comment>
<evidence type="ECO:0000313" key="15">
    <source>
        <dbReference type="EMBL" id="AHA52535.1"/>
    </source>
</evidence>
<evidence type="ECO:0000256" key="13">
    <source>
        <dbReference type="RuleBase" id="RU000473"/>
    </source>
</evidence>
<dbReference type="InterPro" id="IPR018086">
    <property type="entry name" value="NADH_UbQ_OxRdtase_su1_CS"/>
</dbReference>
<keyword evidence="5" id="KW-0813">Transport</keyword>
<evidence type="ECO:0000256" key="12">
    <source>
        <dbReference type="RuleBase" id="RU000471"/>
    </source>
</evidence>
<sequence length="345" mass="41244">MLFWQMNVLNLEFIYVMKLQMMLMQIKIYLLSSMIMLILVIIMILITVAFFTLFERKIMALFHYRKGPNKISLVGMFQPFSDALKLFFKEFFFSKKSNFFYYIISPMLMLLLSMSLWLIYPFTNNLILFKLNSLYIISMISMGVYGLMISGWSSNSSFSMIGSIRSIAQSISYEIIFSITMLIMLMMINSFNLNLLMMFNKNYFNKFLFFIPIIFILISMLAEINRTPFDLSEGESELVSGFNVEYSSGKFILIFLAEYSSILFMMFLLSIFILYKFNLFFFLFIILLIYLITWIRMTYPRIRYDKLMFLCWFFILPFSLINFLMYIIMYKYLLETNFILNLSMS</sequence>
<dbReference type="GO" id="GO:0003954">
    <property type="term" value="F:NADH dehydrogenase activity"/>
    <property type="evidence" value="ECO:0007669"/>
    <property type="project" value="TreeGrafter"/>
</dbReference>
<keyword evidence="12" id="KW-0520">NAD</keyword>
<evidence type="ECO:0000256" key="10">
    <source>
        <dbReference type="ARBA" id="ARBA00023128"/>
    </source>
</evidence>
<feature type="transmembrane region" description="Helical" evidence="14">
    <location>
        <begin position="279"/>
        <end position="295"/>
    </location>
</feature>
<proteinExistence type="inferred from homology"/>
<evidence type="ECO:0000256" key="7">
    <source>
        <dbReference type="ARBA" id="ARBA00022792"/>
    </source>
</evidence>
<keyword evidence="6 12" id="KW-0812">Transmembrane</keyword>
<comment type="catalytic activity">
    <reaction evidence="13">
        <text>a ubiquinone + NADH + 5 H(+)(in) = a ubiquinol + NAD(+) + 4 H(+)(out)</text>
        <dbReference type="Rhea" id="RHEA:29091"/>
        <dbReference type="Rhea" id="RHEA-COMP:9565"/>
        <dbReference type="Rhea" id="RHEA-COMP:9566"/>
        <dbReference type="ChEBI" id="CHEBI:15378"/>
        <dbReference type="ChEBI" id="CHEBI:16389"/>
        <dbReference type="ChEBI" id="CHEBI:17976"/>
        <dbReference type="ChEBI" id="CHEBI:57540"/>
        <dbReference type="ChEBI" id="CHEBI:57945"/>
        <dbReference type="EC" id="7.1.1.2"/>
    </reaction>
</comment>
<feature type="transmembrane region" description="Helical" evidence="14">
    <location>
        <begin position="132"/>
        <end position="150"/>
    </location>
</feature>
<dbReference type="EMBL" id="KF385873">
    <property type="protein sequence ID" value="AHA52535.1"/>
    <property type="molecule type" value="Genomic_DNA"/>
</dbReference>
<keyword evidence="9 13" id="KW-0830">Ubiquinone</keyword>
<keyword evidence="11 14" id="KW-0472">Membrane</keyword>
<dbReference type="HAMAP" id="MF_01350">
    <property type="entry name" value="NDH1_NuoH"/>
    <property type="match status" value="1"/>
</dbReference>
<comment type="similarity">
    <text evidence="3 12">Belongs to the complex I subunit 1 family.</text>
</comment>
<keyword evidence="8 14" id="KW-1133">Transmembrane helix</keyword>
<dbReference type="Pfam" id="PF00146">
    <property type="entry name" value="NADHdh"/>
    <property type="match status" value="1"/>
</dbReference>
<dbReference type="GO" id="GO:0008137">
    <property type="term" value="F:NADH dehydrogenase (ubiquinone) activity"/>
    <property type="evidence" value="ECO:0007669"/>
    <property type="project" value="UniProtKB-EC"/>
</dbReference>
<evidence type="ECO:0000256" key="14">
    <source>
        <dbReference type="SAM" id="Phobius"/>
    </source>
</evidence>
<dbReference type="PANTHER" id="PTHR11432:SF3">
    <property type="entry name" value="NADH-UBIQUINONE OXIDOREDUCTASE CHAIN 1"/>
    <property type="match status" value="1"/>
</dbReference>
<geneLocation type="mitochondrion" evidence="15"/>
<gene>
    <name evidence="15" type="primary">ND1</name>
</gene>
<comment type="function">
    <text evidence="1">Core subunit of the mitochondrial membrane respiratory chain NADH dehydrogenase (Complex I) that is believed to belong to the minimal assembly required for catalysis. Complex I functions in the transfer of electrons from NADH to the respiratory chain. The immediate electron acceptor for the enzyme is believed to be ubiquinone.</text>
</comment>
<evidence type="ECO:0000256" key="5">
    <source>
        <dbReference type="ARBA" id="ARBA00022448"/>
    </source>
</evidence>
<dbReference type="PROSITE" id="PS00667">
    <property type="entry name" value="COMPLEX1_ND1_1"/>
    <property type="match status" value="1"/>
</dbReference>
<dbReference type="GO" id="GO:0005743">
    <property type="term" value="C:mitochondrial inner membrane"/>
    <property type="evidence" value="ECO:0007669"/>
    <property type="project" value="UniProtKB-SubCell"/>
</dbReference>
<evidence type="ECO:0000256" key="4">
    <source>
        <dbReference type="ARBA" id="ARBA00021009"/>
    </source>
</evidence>